<reference evidence="1" key="2">
    <citation type="journal article" date="2015" name="Fish Shellfish Immunol.">
        <title>Early steps in the European eel (Anguilla anguilla)-Vibrio vulnificus interaction in the gills: Role of the RtxA13 toxin.</title>
        <authorList>
            <person name="Callol A."/>
            <person name="Pajuelo D."/>
            <person name="Ebbesson L."/>
            <person name="Teles M."/>
            <person name="MacKenzie S."/>
            <person name="Amaro C."/>
        </authorList>
    </citation>
    <scope>NUCLEOTIDE SEQUENCE</scope>
</reference>
<evidence type="ECO:0000313" key="1">
    <source>
        <dbReference type="EMBL" id="JAH48417.1"/>
    </source>
</evidence>
<name>A0A0E9T4R5_ANGAN</name>
<sequence>MNIFAMISHQRLYGNISIYLCQCTPGCCICLLPKYTGQAVTFACASNVAP</sequence>
<accession>A0A0E9T4R5</accession>
<dbReference type="AlphaFoldDB" id="A0A0E9T4R5"/>
<reference evidence="1" key="1">
    <citation type="submission" date="2014-11" db="EMBL/GenBank/DDBJ databases">
        <authorList>
            <person name="Amaro Gonzalez C."/>
        </authorList>
    </citation>
    <scope>NUCLEOTIDE SEQUENCE</scope>
</reference>
<proteinExistence type="predicted"/>
<dbReference type="EMBL" id="GBXM01060160">
    <property type="protein sequence ID" value="JAH48417.1"/>
    <property type="molecule type" value="Transcribed_RNA"/>
</dbReference>
<protein>
    <submittedName>
        <fullName evidence="1">Uncharacterized protein</fullName>
    </submittedName>
</protein>
<organism evidence="1">
    <name type="scientific">Anguilla anguilla</name>
    <name type="common">European freshwater eel</name>
    <name type="synonym">Muraena anguilla</name>
    <dbReference type="NCBI Taxonomy" id="7936"/>
    <lineage>
        <taxon>Eukaryota</taxon>
        <taxon>Metazoa</taxon>
        <taxon>Chordata</taxon>
        <taxon>Craniata</taxon>
        <taxon>Vertebrata</taxon>
        <taxon>Euteleostomi</taxon>
        <taxon>Actinopterygii</taxon>
        <taxon>Neopterygii</taxon>
        <taxon>Teleostei</taxon>
        <taxon>Anguilliformes</taxon>
        <taxon>Anguillidae</taxon>
        <taxon>Anguilla</taxon>
    </lineage>
</organism>